<dbReference type="PANTHER" id="PTHR35096:SF8">
    <property type="entry name" value="OS03G0308600 PROTEIN"/>
    <property type="match status" value="1"/>
</dbReference>
<evidence type="ECO:0000313" key="4">
    <source>
        <dbReference type="Proteomes" id="UP000030645"/>
    </source>
</evidence>
<evidence type="ECO:0000259" key="2">
    <source>
        <dbReference type="Pfam" id="PF25042"/>
    </source>
</evidence>
<dbReference type="Pfam" id="PF25042">
    <property type="entry name" value="DUF7787"/>
    <property type="match status" value="1"/>
</dbReference>
<sequence length="151" mass="17030">MAMQIFQREEHCKRISKWKARNAKISLEAYRNLIDSRNFSDLSINYLNQIISMHGYKKIHKAPKKVITEAVSSISFANPSRSTLRDEISPSVSATVEAVVSDLNALNWQECSVTSVQSLNSTIHLATKENSNGDKLKGPPSKWAAKRKKRD</sequence>
<dbReference type="STRING" id="981085.W9R9X9"/>
<gene>
    <name evidence="3" type="ORF">L484_004809</name>
</gene>
<dbReference type="PANTHER" id="PTHR35096">
    <property type="entry name" value="BNAA08G28570D PROTEIN"/>
    <property type="match status" value="1"/>
</dbReference>
<reference evidence="4" key="1">
    <citation type="submission" date="2013-01" db="EMBL/GenBank/DDBJ databases">
        <title>Draft Genome Sequence of a Mulberry Tree, Morus notabilis C.K. Schneid.</title>
        <authorList>
            <person name="He N."/>
            <person name="Zhao S."/>
        </authorList>
    </citation>
    <scope>NUCLEOTIDE SEQUENCE</scope>
</reference>
<organism evidence="3 4">
    <name type="scientific">Morus notabilis</name>
    <dbReference type="NCBI Taxonomy" id="981085"/>
    <lineage>
        <taxon>Eukaryota</taxon>
        <taxon>Viridiplantae</taxon>
        <taxon>Streptophyta</taxon>
        <taxon>Embryophyta</taxon>
        <taxon>Tracheophyta</taxon>
        <taxon>Spermatophyta</taxon>
        <taxon>Magnoliopsida</taxon>
        <taxon>eudicotyledons</taxon>
        <taxon>Gunneridae</taxon>
        <taxon>Pentapetalae</taxon>
        <taxon>rosids</taxon>
        <taxon>fabids</taxon>
        <taxon>Rosales</taxon>
        <taxon>Moraceae</taxon>
        <taxon>Moreae</taxon>
        <taxon>Morus</taxon>
    </lineage>
</organism>
<feature type="region of interest" description="Disordered" evidence="1">
    <location>
        <begin position="127"/>
        <end position="151"/>
    </location>
</feature>
<dbReference type="Proteomes" id="UP000030645">
    <property type="component" value="Unassembled WGS sequence"/>
</dbReference>
<evidence type="ECO:0000256" key="1">
    <source>
        <dbReference type="SAM" id="MobiDB-lite"/>
    </source>
</evidence>
<dbReference type="AlphaFoldDB" id="W9R9X9"/>
<dbReference type="eggNOG" id="ENOG502S8UG">
    <property type="taxonomic scope" value="Eukaryota"/>
</dbReference>
<protein>
    <recommendedName>
        <fullName evidence="2">DUF7787 domain-containing protein</fullName>
    </recommendedName>
</protein>
<dbReference type="KEGG" id="mnt:21388299"/>
<keyword evidence="4" id="KW-1185">Reference proteome</keyword>
<proteinExistence type="predicted"/>
<name>W9R9X9_9ROSA</name>
<accession>W9R9X9</accession>
<feature type="domain" description="DUF7787" evidence="2">
    <location>
        <begin position="22"/>
        <end position="75"/>
    </location>
</feature>
<dbReference type="EMBL" id="KE344767">
    <property type="protein sequence ID" value="EXB78107.1"/>
    <property type="molecule type" value="Genomic_DNA"/>
</dbReference>
<dbReference type="OrthoDB" id="692230at2759"/>
<evidence type="ECO:0000313" key="3">
    <source>
        <dbReference type="EMBL" id="EXB78107.1"/>
    </source>
</evidence>
<dbReference type="InterPro" id="IPR056689">
    <property type="entry name" value="DUF7787"/>
</dbReference>